<dbReference type="InterPro" id="IPR003599">
    <property type="entry name" value="Ig_sub"/>
</dbReference>
<protein>
    <submittedName>
        <fullName evidence="5">Mucosa-associated lymphoid tissue lymphoma translocation protein 1</fullName>
    </submittedName>
</protein>
<evidence type="ECO:0000259" key="3">
    <source>
        <dbReference type="PROSITE" id="PS50835"/>
    </source>
</evidence>
<dbReference type="GO" id="GO:0004197">
    <property type="term" value="F:cysteine-type endopeptidase activity"/>
    <property type="evidence" value="ECO:0007669"/>
    <property type="project" value="InterPro"/>
</dbReference>
<sequence>MNGSRPKPCHIMISEIVIVHHPVSVCVPANHKVTLQVRAEGTGILSYQWFSGDGNEVSGGTKADLTVRTQKSQLYVCRVNDHAGNYVFSDWAKVKVVDIDKSGLPVNWQGELHIAINPKPQTVQQGTKFTLRCVAFGIPAPHYQWYRNGQALLENTSDTLQMEHATAEHAGSYLCSISNVLEERWSEPVQVDIVQTKQLPPAAPTAADKVALLIGNLNYSNHPALMAPIMDVHELANLLQQLGFRVVSLLDLTREEMLAATDKFIELLDRGVYGLFYYAGHGYEHAGRNYLVAVDAPQPYRTENCVCVQRIMLSMQRRQTALSVILLDTCRKWYNQTCTPSAIMPLEPSGNTVYGYATCEDAEAFEVQDGGKSTGIFTKYLNKHILQTEKVTHVLEKVSEDLGRDPLVTGKQAVEIKHTLKEPRSLADQVQTTGHTKELHLRDACWRQANELPRKKRLMFLCGVEVEVSFSAMFSNVLVAFATVKTEGPRAQDCAISLSSKPAMEDLFSKPGRSDEMDTLLFDKSDNPDCYLRLCSLQKLKESMVIRVDLHYTHTQSKLRQTESQEMDIGMPLVASCKLYKRIRADKKQEGASAQSMGNMSSSNALLHQSPAGSGRPFTRKAVCAIKTAKTRSNNEPEENDENELQDFTRPH</sequence>
<feature type="domain" description="Caspase family p20" evidence="2">
    <location>
        <begin position="207"/>
        <end position="284"/>
    </location>
</feature>
<name>A0A6P7KE45_9TELE</name>
<feature type="domain" description="Ig-like" evidence="3">
    <location>
        <begin position="112"/>
        <end position="192"/>
    </location>
</feature>
<organism evidence="4 5">
    <name type="scientific">Parambassis ranga</name>
    <name type="common">Indian glassy fish</name>
    <dbReference type="NCBI Taxonomy" id="210632"/>
    <lineage>
        <taxon>Eukaryota</taxon>
        <taxon>Metazoa</taxon>
        <taxon>Chordata</taxon>
        <taxon>Craniata</taxon>
        <taxon>Vertebrata</taxon>
        <taxon>Euteleostomi</taxon>
        <taxon>Actinopterygii</taxon>
        <taxon>Neopterygii</taxon>
        <taxon>Teleostei</taxon>
        <taxon>Neoteleostei</taxon>
        <taxon>Acanthomorphata</taxon>
        <taxon>Ovalentaria</taxon>
        <taxon>Ambassidae</taxon>
        <taxon>Parambassis</taxon>
    </lineage>
</organism>
<dbReference type="OrthoDB" id="417046at2759"/>
<dbReference type="GO" id="GO:0006508">
    <property type="term" value="P:proteolysis"/>
    <property type="evidence" value="ECO:0007669"/>
    <property type="project" value="InterPro"/>
</dbReference>
<dbReference type="Pfam" id="PF00656">
    <property type="entry name" value="Peptidase_C14"/>
    <property type="match status" value="1"/>
</dbReference>
<dbReference type="SMART" id="SM00409">
    <property type="entry name" value="IG"/>
    <property type="match status" value="2"/>
</dbReference>
<feature type="compositionally biased region" description="Polar residues" evidence="1">
    <location>
        <begin position="592"/>
        <end position="607"/>
    </location>
</feature>
<dbReference type="InterPro" id="IPR007110">
    <property type="entry name" value="Ig-like_dom"/>
</dbReference>
<evidence type="ECO:0000259" key="2">
    <source>
        <dbReference type="PROSITE" id="PS50208"/>
    </source>
</evidence>
<proteinExistence type="predicted"/>
<dbReference type="Gene3D" id="3.40.50.1460">
    <property type="match status" value="1"/>
</dbReference>
<dbReference type="InterPro" id="IPR033540">
    <property type="entry name" value="MALT1_IG-like_dom_sf"/>
</dbReference>
<dbReference type="Gene3D" id="2.60.40.10">
    <property type="entry name" value="Immunoglobulins"/>
    <property type="match status" value="2"/>
</dbReference>
<dbReference type="PANTHER" id="PTHR22576:SF38">
    <property type="entry name" value="MUCOSA-ASSOCIATED LYMPHOID TISSUE LYMPHOMA TRANSLOCATION PROTEIN 1-LIKE"/>
    <property type="match status" value="1"/>
</dbReference>
<dbReference type="CTD" id="571242"/>
<dbReference type="SUPFAM" id="SSF48726">
    <property type="entry name" value="Immunoglobulin"/>
    <property type="match status" value="2"/>
</dbReference>
<dbReference type="Pfam" id="PF18703">
    <property type="entry name" value="MALT1_Ig"/>
    <property type="match status" value="1"/>
</dbReference>
<dbReference type="PANTHER" id="PTHR22576">
    <property type="entry name" value="MUCOSA ASSOCIATED LYMPHOID TISSUE LYMPHOMA TRANSLOCATION PROTEIN 1/PARACASPASE"/>
    <property type="match status" value="1"/>
</dbReference>
<gene>
    <name evidence="5" type="primary">malt3</name>
</gene>
<dbReference type="SUPFAM" id="SSF52129">
    <property type="entry name" value="Caspase-like"/>
    <property type="match status" value="1"/>
</dbReference>
<reference evidence="5" key="1">
    <citation type="submission" date="2025-08" db="UniProtKB">
        <authorList>
            <consortium name="RefSeq"/>
        </authorList>
    </citation>
    <scope>IDENTIFICATION</scope>
</reference>
<feature type="compositionally biased region" description="Acidic residues" evidence="1">
    <location>
        <begin position="636"/>
        <end position="645"/>
    </location>
</feature>
<dbReference type="InterPro" id="IPR029030">
    <property type="entry name" value="Caspase-like_dom_sf"/>
</dbReference>
<dbReference type="InterPro" id="IPR036179">
    <property type="entry name" value="Ig-like_dom_sf"/>
</dbReference>
<evidence type="ECO:0000313" key="4">
    <source>
        <dbReference type="Proteomes" id="UP000515145"/>
    </source>
</evidence>
<dbReference type="PROSITE" id="PS50835">
    <property type="entry name" value="IG_LIKE"/>
    <property type="match status" value="1"/>
</dbReference>
<dbReference type="InterPro" id="IPR013783">
    <property type="entry name" value="Ig-like_fold"/>
</dbReference>
<dbReference type="AlphaFoldDB" id="A0A6P7KE45"/>
<dbReference type="InterPro" id="IPR052039">
    <property type="entry name" value="Caspase-related_regulators"/>
</dbReference>
<dbReference type="PROSITE" id="PS50208">
    <property type="entry name" value="CASPASE_P20"/>
    <property type="match status" value="1"/>
</dbReference>
<dbReference type="InterPro" id="IPR003598">
    <property type="entry name" value="Ig_sub2"/>
</dbReference>
<dbReference type="Gene3D" id="2.60.40.3360">
    <property type="match status" value="1"/>
</dbReference>
<dbReference type="Proteomes" id="UP000515145">
    <property type="component" value="Chromosome 19"/>
</dbReference>
<dbReference type="InParanoid" id="A0A6P7KE45"/>
<dbReference type="CDD" id="cd00096">
    <property type="entry name" value="Ig"/>
    <property type="match status" value="1"/>
</dbReference>
<accession>A0A6P7KE45</accession>
<keyword evidence="4" id="KW-1185">Reference proteome</keyword>
<evidence type="ECO:0000313" key="5">
    <source>
        <dbReference type="RefSeq" id="XP_028287790.1"/>
    </source>
</evidence>
<dbReference type="Pfam" id="PF13927">
    <property type="entry name" value="Ig_3"/>
    <property type="match status" value="1"/>
</dbReference>
<dbReference type="InterPro" id="IPR011600">
    <property type="entry name" value="Pept_C14_caspase"/>
</dbReference>
<feature type="region of interest" description="Disordered" evidence="1">
    <location>
        <begin position="590"/>
        <end position="652"/>
    </location>
</feature>
<dbReference type="SMART" id="SM00408">
    <property type="entry name" value="IGc2"/>
    <property type="match status" value="1"/>
</dbReference>
<dbReference type="InterPro" id="IPR001309">
    <property type="entry name" value="Pept_C14_p20"/>
</dbReference>
<dbReference type="RefSeq" id="XP_028287790.1">
    <property type="nucleotide sequence ID" value="XM_028431989.1"/>
</dbReference>
<evidence type="ECO:0000256" key="1">
    <source>
        <dbReference type="SAM" id="MobiDB-lite"/>
    </source>
</evidence>
<dbReference type="GeneID" id="114452603"/>
<dbReference type="InterPro" id="IPR041077">
    <property type="entry name" value="MALT1_Ig"/>
</dbReference>